<dbReference type="Proteomes" id="UP001152320">
    <property type="component" value="Chromosome 1"/>
</dbReference>
<dbReference type="EMBL" id="JAIZAY010000001">
    <property type="protein sequence ID" value="KAJ8050966.1"/>
    <property type="molecule type" value="Genomic_DNA"/>
</dbReference>
<dbReference type="OrthoDB" id="5988713at2759"/>
<dbReference type="AlphaFoldDB" id="A0A9Q1CT77"/>
<sequence>MQASQDVLICQTELIFSDQRSVFKLNIGLGFFLRNVETCELRYYYASNNSKLFGEPLLITNISTLGHFTEVNLAQDLLEPARLQRPNSKWVVETITNVTYFMYKIPDHPIGCITIDLPDFVKNNKSIVTLQRNRQTGKCYQDNLCLFKCLALFRGSSPKSLEKEAEKMCRFYSQGMDPKIFAGVRMKELNPLEELFKVNVVVYELSKQDNDGDGVVEGDCCESTNTVARLVRCSLQRFTDTMYENFSGNH</sequence>
<proteinExistence type="predicted"/>
<keyword evidence="2" id="KW-1185">Reference proteome</keyword>
<evidence type="ECO:0000313" key="2">
    <source>
        <dbReference type="Proteomes" id="UP001152320"/>
    </source>
</evidence>
<evidence type="ECO:0000313" key="1">
    <source>
        <dbReference type="EMBL" id="KAJ8050966.1"/>
    </source>
</evidence>
<accession>A0A9Q1CT77</accession>
<protein>
    <submittedName>
        <fullName evidence="1">Uncharacterized protein</fullName>
    </submittedName>
</protein>
<organism evidence="1 2">
    <name type="scientific">Holothuria leucospilota</name>
    <name type="common">Black long sea cucumber</name>
    <name type="synonym">Mertensiothuria leucospilota</name>
    <dbReference type="NCBI Taxonomy" id="206669"/>
    <lineage>
        <taxon>Eukaryota</taxon>
        <taxon>Metazoa</taxon>
        <taxon>Echinodermata</taxon>
        <taxon>Eleutherozoa</taxon>
        <taxon>Echinozoa</taxon>
        <taxon>Holothuroidea</taxon>
        <taxon>Aspidochirotacea</taxon>
        <taxon>Aspidochirotida</taxon>
        <taxon>Holothuriidae</taxon>
        <taxon>Holothuria</taxon>
    </lineage>
</organism>
<reference evidence="1" key="1">
    <citation type="submission" date="2021-10" db="EMBL/GenBank/DDBJ databases">
        <title>Tropical sea cucumber genome reveals ecological adaptation and Cuvierian tubules defense mechanism.</title>
        <authorList>
            <person name="Chen T."/>
        </authorList>
    </citation>
    <scope>NUCLEOTIDE SEQUENCE</scope>
    <source>
        <strain evidence="1">Nanhai2018</strain>
        <tissue evidence="1">Muscle</tissue>
    </source>
</reference>
<gene>
    <name evidence="1" type="ORF">HOLleu_04358</name>
</gene>
<comment type="caution">
    <text evidence="1">The sequence shown here is derived from an EMBL/GenBank/DDBJ whole genome shotgun (WGS) entry which is preliminary data.</text>
</comment>
<name>A0A9Q1CT77_HOLLE</name>